<comment type="caution">
    <text evidence="2">The sequence shown here is derived from an EMBL/GenBank/DDBJ whole genome shotgun (WGS) entry which is preliminary data.</text>
</comment>
<dbReference type="PROSITE" id="PS51737">
    <property type="entry name" value="RECOMBINASE_DNA_BIND"/>
    <property type="match status" value="1"/>
</dbReference>
<dbReference type="InterPro" id="IPR025827">
    <property type="entry name" value="Zn_ribbon_recom_dom"/>
</dbReference>
<dbReference type="InterPro" id="IPR038109">
    <property type="entry name" value="DNA_bind_recomb_sf"/>
</dbReference>
<keyword evidence="3" id="KW-1185">Reference proteome</keyword>
<gene>
    <name evidence="2" type="ORF">GCM10009665_52740</name>
</gene>
<evidence type="ECO:0000313" key="2">
    <source>
        <dbReference type="EMBL" id="GAA1255674.1"/>
    </source>
</evidence>
<dbReference type="Gene3D" id="3.90.1750.20">
    <property type="entry name" value="Putative Large Serine Recombinase, Chain B, Domain 2"/>
    <property type="match status" value="1"/>
</dbReference>
<name>A0ABN1WR15_9ACTN</name>
<protein>
    <recommendedName>
        <fullName evidence="1">Recombinase domain-containing protein</fullName>
    </recommendedName>
</protein>
<dbReference type="EMBL" id="BAAALF010000115">
    <property type="protein sequence ID" value="GAA1255674.1"/>
    <property type="molecule type" value="Genomic_DNA"/>
</dbReference>
<organism evidence="2 3">
    <name type="scientific">Kitasatospora nipponensis</name>
    <dbReference type="NCBI Taxonomy" id="258049"/>
    <lineage>
        <taxon>Bacteria</taxon>
        <taxon>Bacillati</taxon>
        <taxon>Actinomycetota</taxon>
        <taxon>Actinomycetes</taxon>
        <taxon>Kitasatosporales</taxon>
        <taxon>Streptomycetaceae</taxon>
        <taxon>Kitasatospora</taxon>
    </lineage>
</organism>
<dbReference type="RefSeq" id="WP_344444486.1">
    <property type="nucleotide sequence ID" value="NZ_BAAALF010000115.1"/>
</dbReference>
<dbReference type="Pfam" id="PF13408">
    <property type="entry name" value="Zn_ribbon_recom"/>
    <property type="match status" value="1"/>
</dbReference>
<dbReference type="InterPro" id="IPR050639">
    <property type="entry name" value="SSR_resolvase"/>
</dbReference>
<dbReference type="InterPro" id="IPR011109">
    <property type="entry name" value="DNA_bind_recombinase_dom"/>
</dbReference>
<dbReference type="Proteomes" id="UP001500037">
    <property type="component" value="Unassembled WGS sequence"/>
</dbReference>
<dbReference type="Pfam" id="PF07508">
    <property type="entry name" value="Recombinase"/>
    <property type="match status" value="1"/>
</dbReference>
<accession>A0ABN1WR15</accession>
<dbReference type="PANTHER" id="PTHR30461">
    <property type="entry name" value="DNA-INVERTASE FROM LAMBDOID PROPHAGE"/>
    <property type="match status" value="1"/>
</dbReference>
<evidence type="ECO:0000259" key="1">
    <source>
        <dbReference type="PROSITE" id="PS51737"/>
    </source>
</evidence>
<reference evidence="2 3" key="1">
    <citation type="journal article" date="2019" name="Int. J. Syst. Evol. Microbiol.">
        <title>The Global Catalogue of Microorganisms (GCM) 10K type strain sequencing project: providing services to taxonomists for standard genome sequencing and annotation.</title>
        <authorList>
            <consortium name="The Broad Institute Genomics Platform"/>
            <consortium name="The Broad Institute Genome Sequencing Center for Infectious Disease"/>
            <person name="Wu L."/>
            <person name="Ma J."/>
        </authorList>
    </citation>
    <scope>NUCLEOTIDE SEQUENCE [LARGE SCALE GENOMIC DNA]</scope>
    <source>
        <strain evidence="2 3">JCM 13004</strain>
    </source>
</reference>
<sequence>MPFTPSSSQAARHAAVYCWLTAAAERRGGPPVIGLELQEELARAQASRLGLTLAAHHVFTDHRAPVLPRPTPGPSSAASPVAATGWDALLSAARAARFGHLFLHDALRLERHPCALAELLALADSRGLRLYGHPLDLNDPAVREDQRERAERAGRAALAASARSRSAGRAAAAAGRPHGGGLRRFGYTPGMAALVDGEAAVVREVFARFLAGASLRALALDLNHRGIPTAYGRSWTVGGVGRLLDAPRYAGLPVLDGELVPDGEGAHPGASWPACVSVDDWRAARLLRRRRAEELAAGRRPRRAYPLTSLVRCTRCERHMVGSTVGSYPTYACTANSSLVAEHCSRHIGAESLEAHVAERAIALLEALTDPPECRALDGVTSGTEARFGWARLSTARRATVFRHFFATVRIGASSTGRSVFDPSRIELVPRPRPTLP</sequence>
<feature type="domain" description="Recombinase" evidence="1">
    <location>
        <begin position="184"/>
        <end position="294"/>
    </location>
</feature>
<dbReference type="PANTHER" id="PTHR30461:SF23">
    <property type="entry name" value="DNA RECOMBINASE-RELATED"/>
    <property type="match status" value="1"/>
</dbReference>
<proteinExistence type="predicted"/>
<evidence type="ECO:0000313" key="3">
    <source>
        <dbReference type="Proteomes" id="UP001500037"/>
    </source>
</evidence>